<dbReference type="InterPro" id="IPR011990">
    <property type="entry name" value="TPR-like_helical_dom_sf"/>
</dbReference>
<dbReference type="GO" id="GO:0016020">
    <property type="term" value="C:membrane"/>
    <property type="evidence" value="ECO:0007669"/>
    <property type="project" value="UniProtKB-SubCell"/>
</dbReference>
<evidence type="ECO:0000313" key="6">
    <source>
        <dbReference type="EMBL" id="CAA9279286.1"/>
    </source>
</evidence>
<gene>
    <name evidence="6" type="ORF">AVDCRST_MAG26-3255</name>
</gene>
<dbReference type="AlphaFoldDB" id="A0A6J4JFN1"/>
<sequence>MPKKKKQPARQTRRPAPSTPPIAVDRRAMEKATADLTRLLSSREFDSIDDMNAFLQQAMAAGAPLGAPPSTPLEQAQDLMYEAWNATGTRRVKLAREALALSPDCADAYVLLAEETAKTPQEARKLYQQGVDAGERALGPETFEESVGHFWGIVETRPYMRAREGLAHALWHLGEHRAAIDHLQTMLRLNPGDNQGIRYVLAQWLLETGADEELLHLLEQYPDDAAATWAYTRALAAFRRQGAGATADAALRDAIATNGFVPVYLLGRKRLPQRLPQYVGLGDDNEAIAYVAHGAAAWRKTPGALDWLSSETGSTSAP</sequence>
<dbReference type="PANTHER" id="PTHR12745">
    <property type="entry name" value="SUPPRESSION OF TUMORIGENICITY 7"/>
    <property type="match status" value="1"/>
</dbReference>
<feature type="region of interest" description="Disordered" evidence="5">
    <location>
        <begin position="1"/>
        <end position="22"/>
    </location>
</feature>
<dbReference type="Pfam" id="PF04184">
    <property type="entry name" value="ST7"/>
    <property type="match status" value="1"/>
</dbReference>
<comment type="subcellular location">
    <subcellularLocation>
        <location evidence="1">Membrane</location>
        <topology evidence="1">Multi-pass membrane protein</topology>
    </subcellularLocation>
</comment>
<keyword evidence="4" id="KW-0472">Membrane</keyword>
<dbReference type="InterPro" id="IPR007311">
    <property type="entry name" value="ST7"/>
</dbReference>
<evidence type="ECO:0000256" key="1">
    <source>
        <dbReference type="ARBA" id="ARBA00004141"/>
    </source>
</evidence>
<accession>A0A6J4JFN1</accession>
<evidence type="ECO:0000256" key="5">
    <source>
        <dbReference type="SAM" id="MobiDB-lite"/>
    </source>
</evidence>
<name>A0A6J4JFN1_9CHLR</name>
<reference evidence="6" key="1">
    <citation type="submission" date="2020-02" db="EMBL/GenBank/DDBJ databases">
        <authorList>
            <person name="Meier V. D."/>
        </authorList>
    </citation>
    <scope>NUCLEOTIDE SEQUENCE</scope>
    <source>
        <strain evidence="6">AVDCRST_MAG26</strain>
    </source>
</reference>
<dbReference type="Gene3D" id="1.25.40.10">
    <property type="entry name" value="Tetratricopeptide repeat domain"/>
    <property type="match status" value="1"/>
</dbReference>
<dbReference type="SUPFAM" id="SSF48452">
    <property type="entry name" value="TPR-like"/>
    <property type="match status" value="1"/>
</dbReference>
<evidence type="ECO:0000256" key="3">
    <source>
        <dbReference type="ARBA" id="ARBA00022989"/>
    </source>
</evidence>
<dbReference type="EMBL" id="CADCTK010000756">
    <property type="protein sequence ID" value="CAA9279286.1"/>
    <property type="molecule type" value="Genomic_DNA"/>
</dbReference>
<protein>
    <submittedName>
        <fullName evidence="6">Uncharacterized protein</fullName>
    </submittedName>
</protein>
<feature type="compositionally biased region" description="Basic residues" evidence="5">
    <location>
        <begin position="1"/>
        <end position="13"/>
    </location>
</feature>
<evidence type="ECO:0000256" key="2">
    <source>
        <dbReference type="ARBA" id="ARBA00022692"/>
    </source>
</evidence>
<proteinExistence type="predicted"/>
<keyword evidence="3" id="KW-1133">Transmembrane helix</keyword>
<dbReference type="PANTHER" id="PTHR12745:SF6">
    <property type="entry name" value="PROTEIN ST7 HOMOLOG"/>
    <property type="match status" value="1"/>
</dbReference>
<organism evidence="6">
    <name type="scientific">uncultured Chloroflexia bacterium</name>
    <dbReference type="NCBI Taxonomy" id="1672391"/>
    <lineage>
        <taxon>Bacteria</taxon>
        <taxon>Bacillati</taxon>
        <taxon>Chloroflexota</taxon>
        <taxon>Chloroflexia</taxon>
        <taxon>environmental samples</taxon>
    </lineage>
</organism>
<keyword evidence="2" id="KW-0812">Transmembrane</keyword>
<evidence type="ECO:0000256" key="4">
    <source>
        <dbReference type="ARBA" id="ARBA00023136"/>
    </source>
</evidence>